<accession>A0A4R6KK57</accession>
<dbReference type="AlphaFoldDB" id="A0A4R6KK57"/>
<feature type="compositionally biased region" description="Polar residues" evidence="1">
    <location>
        <begin position="337"/>
        <end position="350"/>
    </location>
</feature>
<reference evidence="3 4" key="1">
    <citation type="submission" date="2019-03" db="EMBL/GenBank/DDBJ databases">
        <title>Genomic Encyclopedia of Type Strains, Phase III (KMG-III): the genomes of soil and plant-associated and newly described type strains.</title>
        <authorList>
            <person name="Whitman W."/>
        </authorList>
    </citation>
    <scope>NUCLEOTIDE SEQUENCE [LARGE SCALE GENOMIC DNA]</scope>
    <source>
        <strain evidence="3 4">VKM Ac-2527</strain>
    </source>
</reference>
<comment type="caution">
    <text evidence="3">The sequence shown here is derived from an EMBL/GenBank/DDBJ whole genome shotgun (WGS) entry which is preliminary data.</text>
</comment>
<dbReference type="Pfam" id="PF19590">
    <property type="entry name" value="TrbL_3"/>
    <property type="match status" value="1"/>
</dbReference>
<feature type="compositionally biased region" description="Polar residues" evidence="1">
    <location>
        <begin position="372"/>
        <end position="397"/>
    </location>
</feature>
<evidence type="ECO:0000256" key="1">
    <source>
        <dbReference type="SAM" id="MobiDB-lite"/>
    </source>
</evidence>
<evidence type="ECO:0000313" key="3">
    <source>
        <dbReference type="EMBL" id="TDO51533.1"/>
    </source>
</evidence>
<feature type="transmembrane region" description="Helical" evidence="2">
    <location>
        <begin position="152"/>
        <end position="178"/>
    </location>
</feature>
<keyword evidence="2" id="KW-0812">Transmembrane</keyword>
<proteinExistence type="predicted"/>
<keyword evidence="2" id="KW-0472">Membrane</keyword>
<dbReference type="OrthoDB" id="5181663at2"/>
<keyword evidence="2" id="KW-1133">Transmembrane helix</keyword>
<dbReference type="EMBL" id="SNWQ01000003">
    <property type="protein sequence ID" value="TDO51533.1"/>
    <property type="molecule type" value="Genomic_DNA"/>
</dbReference>
<feature type="transmembrane region" description="Helical" evidence="2">
    <location>
        <begin position="215"/>
        <end position="236"/>
    </location>
</feature>
<feature type="region of interest" description="Disordered" evidence="1">
    <location>
        <begin position="308"/>
        <end position="409"/>
    </location>
</feature>
<evidence type="ECO:0008006" key="5">
    <source>
        <dbReference type="Google" id="ProtNLM"/>
    </source>
</evidence>
<gene>
    <name evidence="3" type="ORF">EV643_103272</name>
</gene>
<dbReference type="RefSeq" id="WP_133799465.1">
    <property type="nucleotide sequence ID" value="NZ_SNWQ01000003.1"/>
</dbReference>
<protein>
    <recommendedName>
        <fullName evidence="5">TrbL/VirB6 plasmid conjugal transfer protein</fullName>
    </recommendedName>
</protein>
<sequence length="409" mass="42230">MAWSECLLDPASCLVSAGTDAVTDSWWNSFLSWMARGLTDLTSYVFQAFSLSTAPRFDQQWWRDNLELMVAISLPLLVGVFVLQCVSAAVRREPSRLGHAVMGALLGTAGVPLAVAAVASCGRAVDEISTAILGNQATADGLKRMVDISALLTADTLGGFALTAVLLALLASISLYFVMLIREVAIVAFVVFAPIAMASWTWSATRHWLRRWIEVVGALLFSKVAMAVIFTLGLSATGNTDANGEASIGTFLTGILLVAMAAFAPLATFSFIHWAGDQGSAAAYSLKQGTAGPSALRERVEQAQQWGAHHFGGSGGNDSGPVVGSDNDPEDDKATDDSSAGTGWTPDQGQSSGGPDADAATSPSPEPAAGGQASTAIAVATSQISVDGSGQPGQQADDTGDRDNQGGGS</sequence>
<evidence type="ECO:0000256" key="2">
    <source>
        <dbReference type="SAM" id="Phobius"/>
    </source>
</evidence>
<feature type="transmembrane region" description="Helical" evidence="2">
    <location>
        <begin position="248"/>
        <end position="272"/>
    </location>
</feature>
<name>A0A4R6KK57_9ACTN</name>
<evidence type="ECO:0000313" key="4">
    <source>
        <dbReference type="Proteomes" id="UP000295388"/>
    </source>
</evidence>
<feature type="transmembrane region" description="Helical" evidence="2">
    <location>
        <begin position="68"/>
        <end position="90"/>
    </location>
</feature>
<dbReference type="InterPro" id="IPR045782">
    <property type="entry name" value="TrbL_3"/>
</dbReference>
<organism evidence="3 4">
    <name type="scientific">Kribbella caucasensis</name>
    <dbReference type="NCBI Taxonomy" id="2512215"/>
    <lineage>
        <taxon>Bacteria</taxon>
        <taxon>Bacillati</taxon>
        <taxon>Actinomycetota</taxon>
        <taxon>Actinomycetes</taxon>
        <taxon>Propionibacteriales</taxon>
        <taxon>Kribbellaceae</taxon>
        <taxon>Kribbella</taxon>
    </lineage>
</organism>
<dbReference type="Proteomes" id="UP000295388">
    <property type="component" value="Unassembled WGS sequence"/>
</dbReference>
<keyword evidence="4" id="KW-1185">Reference proteome</keyword>
<feature type="compositionally biased region" description="Basic and acidic residues" evidence="1">
    <location>
        <begin position="399"/>
        <end position="409"/>
    </location>
</feature>
<feature type="transmembrane region" description="Helical" evidence="2">
    <location>
        <begin position="184"/>
        <end position="203"/>
    </location>
</feature>